<reference evidence="2 3" key="1">
    <citation type="submission" date="2020-08" db="EMBL/GenBank/DDBJ databases">
        <title>Genomic Encyclopedia of Type Strains, Phase IV (KMG-IV): sequencing the most valuable type-strain genomes for metagenomic binning, comparative biology and taxonomic classification.</title>
        <authorList>
            <person name="Goeker M."/>
        </authorList>
    </citation>
    <scope>NUCLEOTIDE SEQUENCE [LARGE SCALE GENOMIC DNA]</scope>
    <source>
        <strain evidence="2 3">DSM 105721</strain>
    </source>
</reference>
<evidence type="ECO:0000256" key="1">
    <source>
        <dbReference type="SAM" id="MobiDB-lite"/>
    </source>
</evidence>
<keyword evidence="3" id="KW-1185">Reference proteome</keyword>
<gene>
    <name evidence="2" type="ORF">GGR14_001832</name>
</gene>
<dbReference type="RefSeq" id="WP_164719630.1">
    <property type="nucleotide sequence ID" value="NZ_AP028155.1"/>
</dbReference>
<evidence type="ECO:0000313" key="3">
    <source>
        <dbReference type="Proteomes" id="UP000546007"/>
    </source>
</evidence>
<sequence length="270" mass="31216">MKQLINILIGCLFLFGMSSCEKDLPVYETPDCWLNFVYYNYDGSILETEKVTDEIRYASYSFVYAGDEVEIDTVWFEISTMGFVSDEDRPLELEQIQTGKNDAKADVHYVAFTNEELKAKYYMIPARKTGTKIPIVVKKDPSLNSGDVILQFTFKDNGYFKPGYDGLTTRTLSISSKLTKPSVWEESYCDYTFGLYGPEKHRLMIEWTGEKWDDEYIKELMDGDSAYVNYLAGWFARKLEEENAKREEAGEEPYKEEDGTPVSFEPKSWS</sequence>
<feature type="compositionally biased region" description="Basic and acidic residues" evidence="1">
    <location>
        <begin position="245"/>
        <end position="258"/>
    </location>
</feature>
<dbReference type="Proteomes" id="UP000546007">
    <property type="component" value="Unassembled WGS sequence"/>
</dbReference>
<name>A0A7W6MYF9_9BACT</name>
<comment type="caution">
    <text evidence="2">The sequence shown here is derived from an EMBL/GenBank/DDBJ whole genome shotgun (WGS) entry which is preliminary data.</text>
</comment>
<protein>
    <recommendedName>
        <fullName evidence="4">DUF4843 domain-containing protein</fullName>
    </recommendedName>
</protein>
<dbReference type="Pfam" id="PF16132">
    <property type="entry name" value="DUF4843"/>
    <property type="match status" value="1"/>
</dbReference>
<dbReference type="InterPro" id="IPR032299">
    <property type="entry name" value="DUF4843"/>
</dbReference>
<organism evidence="2 3">
    <name type="scientific">Butyricimonas faecihominis</name>
    <dbReference type="NCBI Taxonomy" id="1472416"/>
    <lineage>
        <taxon>Bacteria</taxon>
        <taxon>Pseudomonadati</taxon>
        <taxon>Bacteroidota</taxon>
        <taxon>Bacteroidia</taxon>
        <taxon>Bacteroidales</taxon>
        <taxon>Odoribacteraceae</taxon>
        <taxon>Butyricimonas</taxon>
    </lineage>
</organism>
<accession>A0A7W6MYF9</accession>
<dbReference type="EMBL" id="JACIES010000004">
    <property type="protein sequence ID" value="MBB4026042.1"/>
    <property type="molecule type" value="Genomic_DNA"/>
</dbReference>
<dbReference type="PROSITE" id="PS51257">
    <property type="entry name" value="PROKAR_LIPOPROTEIN"/>
    <property type="match status" value="1"/>
</dbReference>
<feature type="region of interest" description="Disordered" evidence="1">
    <location>
        <begin position="245"/>
        <end position="270"/>
    </location>
</feature>
<dbReference type="AlphaFoldDB" id="A0A7W6MYF9"/>
<evidence type="ECO:0000313" key="2">
    <source>
        <dbReference type="EMBL" id="MBB4026042.1"/>
    </source>
</evidence>
<evidence type="ECO:0008006" key="4">
    <source>
        <dbReference type="Google" id="ProtNLM"/>
    </source>
</evidence>
<proteinExistence type="predicted"/>
<dbReference type="GeneID" id="93102549"/>